<name>A0A225VAM0_9STRA</name>
<accession>A0A225VAM0</accession>
<dbReference type="EMBL" id="NBNE01006799">
    <property type="protein sequence ID" value="OWZ01500.1"/>
    <property type="molecule type" value="Genomic_DNA"/>
</dbReference>
<dbReference type="OrthoDB" id="127598at2759"/>
<keyword evidence="2" id="KW-1185">Reference proteome</keyword>
<comment type="caution">
    <text evidence="1">The sequence shown here is derived from an EMBL/GenBank/DDBJ whole genome shotgun (WGS) entry which is preliminary data.</text>
</comment>
<proteinExistence type="predicted"/>
<evidence type="ECO:0000313" key="1">
    <source>
        <dbReference type="EMBL" id="OWZ01500.1"/>
    </source>
</evidence>
<gene>
    <name evidence="1" type="ORF">PHMEG_00027092</name>
</gene>
<evidence type="ECO:0000313" key="2">
    <source>
        <dbReference type="Proteomes" id="UP000198211"/>
    </source>
</evidence>
<dbReference type="AlphaFoldDB" id="A0A225VAM0"/>
<sequence>MSGLKVQPKKTYGSTTRILGYHFGNHDTAEYNWELRLSNVATQVANSVKQRVLLFNTVVLPSILFTGQHFPITAKALQKLIHVQKSFVWKGTTKDVLNVEGLGFKILRKLSRSHGSTKRISGYKVD</sequence>
<protein>
    <submittedName>
        <fullName evidence="1">RxLR effector protein</fullName>
    </submittedName>
</protein>
<dbReference type="Proteomes" id="UP000198211">
    <property type="component" value="Unassembled WGS sequence"/>
</dbReference>
<organism evidence="1 2">
    <name type="scientific">Phytophthora megakarya</name>
    <dbReference type="NCBI Taxonomy" id="4795"/>
    <lineage>
        <taxon>Eukaryota</taxon>
        <taxon>Sar</taxon>
        <taxon>Stramenopiles</taxon>
        <taxon>Oomycota</taxon>
        <taxon>Peronosporomycetes</taxon>
        <taxon>Peronosporales</taxon>
        <taxon>Peronosporaceae</taxon>
        <taxon>Phytophthora</taxon>
    </lineage>
</organism>
<reference evidence="2" key="1">
    <citation type="submission" date="2017-03" db="EMBL/GenBank/DDBJ databases">
        <title>Phytopthora megakarya and P. palmivora, two closely related causual agents of cacao black pod achieved similar genome size and gene model numbers by different mechanisms.</title>
        <authorList>
            <person name="Ali S."/>
            <person name="Shao J."/>
            <person name="Larry D.J."/>
            <person name="Kronmiller B."/>
            <person name="Shen D."/>
            <person name="Strem M.D."/>
            <person name="Melnick R.L."/>
            <person name="Guiltinan M.J."/>
            <person name="Tyler B.M."/>
            <person name="Meinhardt L.W."/>
            <person name="Bailey B.A."/>
        </authorList>
    </citation>
    <scope>NUCLEOTIDE SEQUENCE [LARGE SCALE GENOMIC DNA]</scope>
    <source>
        <strain evidence="2">zdho120</strain>
    </source>
</reference>